<reference evidence="2 3" key="1">
    <citation type="journal article" date="2019" name="Nat. Microbiol.">
        <title>Mediterranean grassland soil C-N compound turnover is dependent on rainfall and depth, and is mediated by genomically divergent microorganisms.</title>
        <authorList>
            <person name="Diamond S."/>
            <person name="Andeer P.F."/>
            <person name="Li Z."/>
            <person name="Crits-Christoph A."/>
            <person name="Burstein D."/>
            <person name="Anantharaman K."/>
            <person name="Lane K.R."/>
            <person name="Thomas B.C."/>
            <person name="Pan C."/>
            <person name="Northen T.R."/>
            <person name="Banfield J.F."/>
        </authorList>
    </citation>
    <scope>NUCLEOTIDE SEQUENCE [LARGE SCALE GENOMIC DNA]</scope>
    <source>
        <strain evidence="2">WS_10</strain>
    </source>
</reference>
<evidence type="ECO:0000313" key="2">
    <source>
        <dbReference type="EMBL" id="TMQ71340.1"/>
    </source>
</evidence>
<accession>A0A538U617</accession>
<dbReference type="EMBL" id="VBPA01000131">
    <property type="protein sequence ID" value="TMQ71340.1"/>
    <property type="molecule type" value="Genomic_DNA"/>
</dbReference>
<feature type="non-terminal residue" evidence="2">
    <location>
        <position position="459"/>
    </location>
</feature>
<comment type="caution">
    <text evidence="2">The sequence shown here is derived from an EMBL/GenBank/DDBJ whole genome shotgun (WGS) entry which is preliminary data.</text>
</comment>
<protein>
    <submittedName>
        <fullName evidence="2">Tetratricopeptide repeat protein</fullName>
    </submittedName>
</protein>
<dbReference type="InterPro" id="IPR011990">
    <property type="entry name" value="TPR-like_helical_dom_sf"/>
</dbReference>
<feature type="chain" id="PRO_5022023333" evidence="1">
    <location>
        <begin position="25"/>
        <end position="459"/>
    </location>
</feature>
<dbReference type="Gene3D" id="1.25.40.10">
    <property type="entry name" value="Tetratricopeptide repeat domain"/>
    <property type="match status" value="1"/>
</dbReference>
<dbReference type="SUPFAM" id="SSF48452">
    <property type="entry name" value="TPR-like"/>
    <property type="match status" value="1"/>
</dbReference>
<keyword evidence="1" id="KW-0732">Signal</keyword>
<dbReference type="Proteomes" id="UP000319836">
    <property type="component" value="Unassembled WGS sequence"/>
</dbReference>
<organism evidence="2 3">
    <name type="scientific">Eiseniibacteriota bacterium</name>
    <dbReference type="NCBI Taxonomy" id="2212470"/>
    <lineage>
        <taxon>Bacteria</taxon>
        <taxon>Candidatus Eiseniibacteriota</taxon>
    </lineage>
</organism>
<evidence type="ECO:0000313" key="3">
    <source>
        <dbReference type="Proteomes" id="UP000319836"/>
    </source>
</evidence>
<dbReference type="NCBIfam" id="NF033709">
    <property type="entry name" value="PorV_fam"/>
    <property type="match status" value="1"/>
</dbReference>
<evidence type="ECO:0000256" key="1">
    <source>
        <dbReference type="SAM" id="SignalP"/>
    </source>
</evidence>
<proteinExistence type="predicted"/>
<dbReference type="Gene3D" id="2.40.160.60">
    <property type="entry name" value="Outer membrane protein transport protein (OMPP1/FadL/TodX)"/>
    <property type="match status" value="1"/>
</dbReference>
<feature type="signal peptide" evidence="1">
    <location>
        <begin position="1"/>
        <end position="24"/>
    </location>
</feature>
<gene>
    <name evidence="2" type="ORF">E6K80_05865</name>
</gene>
<sequence>MNARLRSLVLAWLAVLAAPDPARAADDAGTRSVFSSGCGMRALALGGAYAAIADDASGQLWNPGGLGLVERGELQLAQSEDDLQFRETFAAAVYPDWRWGALGLTIRHFGTGGIEGRDDRNTVTDPDLTSGESEVGFAYGRAVSPAWSLGGALKLRRQEIAGRSGNGVGADLGVRVAPAQALGLESPWAQGLAVGLALQNVVEPTIRLDQESVPDPSSMRIGVAFEPPFAGALGLLFSLDLEKARGVSPRVHAGLELSPHPLLALRAGLDQGTLTAGTGLRFRNAEIGYAFADQATGPTHRAGLTWRFGLAAPEARERAARTQEERFDARLQEIEKTRDAERIRALLARAGDARGRGDLDEALSLIATARVMDPAEPEAKTLEAACLADRGRVLEAAGEPAEAVVAFQQSLALAPAVTAVAAALARSRAASDARTRRSQEIRARFAQALDAFGAERLAA</sequence>
<name>A0A538U617_UNCEI</name>
<dbReference type="AlphaFoldDB" id="A0A538U617"/>